<evidence type="ECO:0000256" key="1">
    <source>
        <dbReference type="SAM" id="MobiDB-lite"/>
    </source>
</evidence>
<comment type="caution">
    <text evidence="2">The sequence shown here is derived from an EMBL/GenBank/DDBJ whole genome shotgun (WGS) entry which is preliminary data.</text>
</comment>
<reference evidence="2 3" key="1">
    <citation type="submission" date="2024-02" db="EMBL/GenBank/DDBJ databases">
        <title>de novo genome assembly of Solanum bulbocastanum strain 11H21.</title>
        <authorList>
            <person name="Hosaka A.J."/>
        </authorList>
    </citation>
    <scope>NUCLEOTIDE SEQUENCE [LARGE SCALE GENOMIC DNA]</scope>
    <source>
        <tissue evidence="2">Young leaves</tissue>
    </source>
</reference>
<evidence type="ECO:0000313" key="3">
    <source>
        <dbReference type="Proteomes" id="UP001371456"/>
    </source>
</evidence>
<feature type="compositionally biased region" description="Acidic residues" evidence="1">
    <location>
        <begin position="11"/>
        <end position="23"/>
    </location>
</feature>
<dbReference type="Proteomes" id="UP001371456">
    <property type="component" value="Unassembled WGS sequence"/>
</dbReference>
<organism evidence="2 3">
    <name type="scientific">Solanum bulbocastanum</name>
    <name type="common">Wild potato</name>
    <dbReference type="NCBI Taxonomy" id="147425"/>
    <lineage>
        <taxon>Eukaryota</taxon>
        <taxon>Viridiplantae</taxon>
        <taxon>Streptophyta</taxon>
        <taxon>Embryophyta</taxon>
        <taxon>Tracheophyta</taxon>
        <taxon>Spermatophyta</taxon>
        <taxon>Magnoliopsida</taxon>
        <taxon>eudicotyledons</taxon>
        <taxon>Gunneridae</taxon>
        <taxon>Pentapetalae</taxon>
        <taxon>asterids</taxon>
        <taxon>lamiids</taxon>
        <taxon>Solanales</taxon>
        <taxon>Solanaceae</taxon>
        <taxon>Solanoideae</taxon>
        <taxon>Solaneae</taxon>
        <taxon>Solanum</taxon>
    </lineage>
</organism>
<feature type="region of interest" description="Disordered" evidence="1">
    <location>
        <begin position="1"/>
        <end position="23"/>
    </location>
</feature>
<proteinExistence type="predicted"/>
<accession>A0AAN8TS73</accession>
<evidence type="ECO:0000313" key="2">
    <source>
        <dbReference type="EMBL" id="KAK6790372.1"/>
    </source>
</evidence>
<name>A0AAN8TS73_SOLBU</name>
<protein>
    <submittedName>
        <fullName evidence="2">Uncharacterized protein</fullName>
    </submittedName>
</protein>
<dbReference type="EMBL" id="JBANQN010000005">
    <property type="protein sequence ID" value="KAK6790372.1"/>
    <property type="molecule type" value="Genomic_DNA"/>
</dbReference>
<dbReference type="AlphaFoldDB" id="A0AAN8TS73"/>
<keyword evidence="3" id="KW-1185">Reference proteome</keyword>
<gene>
    <name evidence="2" type="ORF">RDI58_014172</name>
</gene>
<feature type="compositionally biased region" description="Polar residues" evidence="1">
    <location>
        <begin position="1"/>
        <end position="10"/>
    </location>
</feature>
<sequence length="23" mass="2600">MIQASVLNDSFESESDEEPLLDM</sequence>